<dbReference type="EMBL" id="CCEJ010000010">
    <property type="protein sequence ID" value="CDR34921.1"/>
    <property type="molecule type" value="Genomic_DNA"/>
</dbReference>
<dbReference type="RefSeq" id="WP_041018464.1">
    <property type="nucleotide sequence ID" value="NZ_CCEJ010000010.1"/>
</dbReference>
<dbReference type="AlphaFoldDB" id="A0A090D0R2"/>
<keyword evidence="2" id="KW-1185">Reference proteome</keyword>
<sequence>MSSITVNTLDDAGPCELPLGLDQARALRTNLISSSRVSLLPATLTPVRTNNLSNFSKDFFLPTTLNHAVNTQGTFKKVMAVAGAILLDLLTLPIRLVTSAPRALCNAVFQNPLRKILIEERFSKDYTDQDTIKIEFKYQYQDEFKQTTLYVLKQNLNLVQTPNYVEAARYEEWTYP</sequence>
<reference evidence="1" key="2">
    <citation type="submission" date="2014-09" db="EMBL/GenBank/DDBJ databases">
        <title>Criblamydia sequanensis harbors a mega-plasmid encoding arsenite resistance.</title>
        <authorList>
            <person name="Bertelli C."/>
            <person name="Goesmann A."/>
            <person name="Greub G."/>
        </authorList>
    </citation>
    <scope>NUCLEOTIDE SEQUENCE [LARGE SCALE GENOMIC DNA]</scope>
    <source>
        <strain evidence="1">CRIB-18</strain>
    </source>
</reference>
<evidence type="ECO:0000313" key="1">
    <source>
        <dbReference type="EMBL" id="CDR34921.1"/>
    </source>
</evidence>
<dbReference type="STRING" id="1437425.CSEC_2115"/>
<evidence type="ECO:0000313" key="2">
    <source>
        <dbReference type="Proteomes" id="UP000031552"/>
    </source>
</evidence>
<comment type="caution">
    <text evidence="1">The sequence shown here is derived from an EMBL/GenBank/DDBJ whole genome shotgun (WGS) entry which is preliminary data.</text>
</comment>
<accession>A0A090D0R2</accession>
<dbReference type="Proteomes" id="UP000031552">
    <property type="component" value="Unassembled WGS sequence"/>
</dbReference>
<name>A0A090D0R2_9BACT</name>
<reference evidence="1" key="1">
    <citation type="submission" date="2013-12" db="EMBL/GenBank/DDBJ databases">
        <authorList>
            <person name="Linke B."/>
        </authorList>
    </citation>
    <scope>NUCLEOTIDE SEQUENCE [LARGE SCALE GENOMIC DNA]</scope>
    <source>
        <strain evidence="1">CRIB-18</strain>
    </source>
</reference>
<organism evidence="1 2">
    <name type="scientific">Candidatus Criblamydia sequanensis CRIB-18</name>
    <dbReference type="NCBI Taxonomy" id="1437425"/>
    <lineage>
        <taxon>Bacteria</taxon>
        <taxon>Pseudomonadati</taxon>
        <taxon>Chlamydiota</taxon>
        <taxon>Chlamydiia</taxon>
        <taxon>Parachlamydiales</taxon>
        <taxon>Candidatus Criblamydiaceae</taxon>
        <taxon>Candidatus Criblamydia</taxon>
    </lineage>
</organism>
<gene>
    <name evidence="1" type="ORF">CSEC_2115</name>
</gene>
<proteinExistence type="predicted"/>
<protein>
    <submittedName>
        <fullName evidence="1">Uncharacterized protein</fullName>
    </submittedName>
</protein>